<dbReference type="InterPro" id="IPR026337">
    <property type="entry name" value="AKG_HExxH"/>
</dbReference>
<accession>A0A233SNR1</accession>
<reference evidence="1 2" key="1">
    <citation type="submission" date="2016-07" db="EMBL/GenBank/DDBJ databases">
        <title>Draft genome of Streptomyces diastatochromogenes.</title>
        <authorList>
            <person name="Podduturi R."/>
            <person name="Lukassen M.B."/>
            <person name="Clausen N."/>
            <person name="Nielsen J.L."/>
            <person name="Jorgensen N.O."/>
        </authorList>
    </citation>
    <scope>NUCLEOTIDE SEQUENCE [LARGE SCALE GENOMIC DNA]</scope>
    <source>
        <strain evidence="1 2">DSM 40608</strain>
    </source>
</reference>
<evidence type="ECO:0008006" key="3">
    <source>
        <dbReference type="Google" id="ProtNLM"/>
    </source>
</evidence>
<keyword evidence="2" id="KW-1185">Reference proteome</keyword>
<dbReference type="OrthoDB" id="796761at2"/>
<evidence type="ECO:0000313" key="2">
    <source>
        <dbReference type="Proteomes" id="UP000215483"/>
    </source>
</evidence>
<dbReference type="Proteomes" id="UP000215483">
    <property type="component" value="Unassembled WGS sequence"/>
</dbReference>
<proteinExistence type="predicted"/>
<sequence length="429" mass="45122">MTPAAVPAEVFPALAGTRPTPRGTEALRAAVHARRMLLLKSLLVRSDRQHHLLGPAARRHFEQAWALLVAAERTDPAAVRDVLDYPTTGAWLAVALAAPPGVAFERQSAHLGGVAVAAAVRAGHAVDGTLVVPTGLLVLPGLGVLHCPSGRVRLSSGPGWSRIADDTGHGEVVLARPAVRPGPGASRRAGGGRGWFALRTLPGGTIRLDDLDPYRLPSPDTGRGALRAADRSDAPWGTWARRWRQAFELLTAVDGQRAAETAAVLRAVVPLAAPGAGATPVGATLRAAPGAALIQLPGTARELAESLVHETHHTKLAALDELVPLCRPGGGAVHRVGWRPDPRPASAVLQGAYAHLALTDLWWRVRTGAAAAPAWRRRAGERFEAYRAEVGQALSLLLESDELTTAGREFVQGMERHHAGLGVTAQNVL</sequence>
<dbReference type="RefSeq" id="WP_094216152.1">
    <property type="nucleotide sequence ID" value="NZ_MCGQ01000009.1"/>
</dbReference>
<dbReference type="EMBL" id="MCGQ01000009">
    <property type="protein sequence ID" value="OXY97290.1"/>
    <property type="molecule type" value="Genomic_DNA"/>
</dbReference>
<protein>
    <recommendedName>
        <fullName evidence="3">HEXXH motif domain-containing protein</fullName>
    </recommendedName>
</protein>
<evidence type="ECO:0000313" key="1">
    <source>
        <dbReference type="EMBL" id="OXY97290.1"/>
    </source>
</evidence>
<dbReference type="AlphaFoldDB" id="A0A233SNR1"/>
<name>A0A233SNR1_STRDA</name>
<organism evidence="1 2">
    <name type="scientific">Streptomyces diastatochromogenes</name>
    <dbReference type="NCBI Taxonomy" id="42236"/>
    <lineage>
        <taxon>Bacteria</taxon>
        <taxon>Bacillati</taxon>
        <taxon>Actinomycetota</taxon>
        <taxon>Actinomycetes</taxon>
        <taxon>Kitasatosporales</taxon>
        <taxon>Streptomycetaceae</taxon>
        <taxon>Streptomyces</taxon>
    </lineage>
</organism>
<gene>
    <name evidence="1" type="ORF">BEK98_10235</name>
</gene>
<dbReference type="NCBIfam" id="TIGR04267">
    <property type="entry name" value="mod_HExxH"/>
    <property type="match status" value="1"/>
</dbReference>
<comment type="caution">
    <text evidence="1">The sequence shown here is derived from an EMBL/GenBank/DDBJ whole genome shotgun (WGS) entry which is preliminary data.</text>
</comment>